<dbReference type="RefSeq" id="WP_027412634.1">
    <property type="nucleotide sequence ID" value="NZ_BMWS01000021.1"/>
</dbReference>
<reference evidence="2 3" key="1">
    <citation type="journal article" date="2014" name="Int. J. Syst. Evol. Microbiol.">
        <title>Complete genome sequence of Corynebacterium casei LMG S-19264T (=DSM 44701T), isolated from a smear-ripened cheese.</title>
        <authorList>
            <consortium name="US DOE Joint Genome Institute (JGI-PGF)"/>
            <person name="Walter F."/>
            <person name="Albersmeier A."/>
            <person name="Kalinowski J."/>
            <person name="Ruckert C."/>
        </authorList>
    </citation>
    <scope>NUCLEOTIDE SEQUENCE [LARGE SCALE GENOMIC DNA]</scope>
    <source>
        <strain evidence="2 3">KCTC 12285</strain>
    </source>
</reference>
<feature type="chain" id="PRO_5038081803" description="DUF4968 domain-containing protein" evidence="1">
    <location>
        <begin position="21"/>
        <end position="145"/>
    </location>
</feature>
<proteinExistence type="predicted"/>
<keyword evidence="3" id="KW-1185">Reference proteome</keyword>
<evidence type="ECO:0000256" key="1">
    <source>
        <dbReference type="SAM" id="SignalP"/>
    </source>
</evidence>
<keyword evidence="1" id="KW-0732">Signal</keyword>
<dbReference type="AlphaFoldDB" id="A0A918JWS8"/>
<evidence type="ECO:0000313" key="3">
    <source>
        <dbReference type="Proteomes" id="UP000601108"/>
    </source>
</evidence>
<dbReference type="Proteomes" id="UP000601108">
    <property type="component" value="Unassembled WGS sequence"/>
</dbReference>
<evidence type="ECO:0000313" key="2">
    <source>
        <dbReference type="EMBL" id="GGX26107.1"/>
    </source>
</evidence>
<organism evidence="2 3">
    <name type="scientific">Aquimarina muelleri</name>
    <dbReference type="NCBI Taxonomy" id="279356"/>
    <lineage>
        <taxon>Bacteria</taxon>
        <taxon>Pseudomonadati</taxon>
        <taxon>Bacteroidota</taxon>
        <taxon>Flavobacteriia</taxon>
        <taxon>Flavobacteriales</taxon>
        <taxon>Flavobacteriaceae</taxon>
        <taxon>Aquimarina</taxon>
    </lineage>
</organism>
<accession>A0A918JWS8</accession>
<name>A0A918JWS8_9FLAO</name>
<gene>
    <name evidence="2" type="ORF">GCM10007384_28970</name>
</gene>
<dbReference type="EMBL" id="BMWS01000021">
    <property type="protein sequence ID" value="GGX26107.1"/>
    <property type="molecule type" value="Genomic_DNA"/>
</dbReference>
<sequence length="145" mass="16920">MKTLISILVYLILGLLTTKAQTITTNSSSVTVTITDDDEDKSYSRSFVVIDTERNYRVKVRFMESMKEKVKLYLIDQFGKENIIISSDTYLWKQEVDNDEVYTVQLKENRLRINVDKELASQKLIKKIKKVGEELKMITSKEEKI</sequence>
<comment type="caution">
    <text evidence="2">The sequence shown here is derived from an EMBL/GenBank/DDBJ whole genome shotgun (WGS) entry which is preliminary data.</text>
</comment>
<protein>
    <recommendedName>
        <fullName evidence="4">DUF4968 domain-containing protein</fullName>
    </recommendedName>
</protein>
<evidence type="ECO:0008006" key="4">
    <source>
        <dbReference type="Google" id="ProtNLM"/>
    </source>
</evidence>
<feature type="signal peptide" evidence="1">
    <location>
        <begin position="1"/>
        <end position="20"/>
    </location>
</feature>